<comment type="caution">
    <text evidence="2">The sequence shown here is derived from an EMBL/GenBank/DDBJ whole genome shotgun (WGS) entry which is preliminary data.</text>
</comment>
<feature type="domain" description="Polymerase beta nucleotidyltransferase" evidence="1">
    <location>
        <begin position="13"/>
        <end position="98"/>
    </location>
</feature>
<dbReference type="RefSeq" id="WP_379889164.1">
    <property type="nucleotide sequence ID" value="NZ_JBHSDI010000058.1"/>
</dbReference>
<dbReference type="Pfam" id="PF18765">
    <property type="entry name" value="Polbeta"/>
    <property type="match status" value="1"/>
</dbReference>
<organism evidence="2 3">
    <name type="scientific">Marinobacter lacisalsi</name>
    <dbReference type="NCBI Taxonomy" id="475979"/>
    <lineage>
        <taxon>Bacteria</taxon>
        <taxon>Pseudomonadati</taxon>
        <taxon>Pseudomonadota</taxon>
        <taxon>Gammaproteobacteria</taxon>
        <taxon>Pseudomonadales</taxon>
        <taxon>Marinobacteraceae</taxon>
        <taxon>Marinobacter</taxon>
    </lineage>
</organism>
<accession>A0ABV8QKH3</accession>
<dbReference type="CDD" id="cd05403">
    <property type="entry name" value="NT_KNTase_like"/>
    <property type="match status" value="1"/>
</dbReference>
<evidence type="ECO:0000313" key="3">
    <source>
        <dbReference type="Proteomes" id="UP001595798"/>
    </source>
</evidence>
<proteinExistence type="predicted"/>
<name>A0ABV8QKH3_9GAMM</name>
<protein>
    <submittedName>
        <fullName evidence="2">Nucleotidyltransferase family protein</fullName>
    </submittedName>
</protein>
<gene>
    <name evidence="2" type="ORF">ACFOZ5_16110</name>
</gene>
<keyword evidence="3" id="KW-1185">Reference proteome</keyword>
<reference evidence="3" key="1">
    <citation type="journal article" date="2019" name="Int. J. Syst. Evol. Microbiol.">
        <title>The Global Catalogue of Microorganisms (GCM) 10K type strain sequencing project: providing services to taxonomists for standard genome sequencing and annotation.</title>
        <authorList>
            <consortium name="The Broad Institute Genomics Platform"/>
            <consortium name="The Broad Institute Genome Sequencing Center for Infectious Disease"/>
            <person name="Wu L."/>
            <person name="Ma J."/>
        </authorList>
    </citation>
    <scope>NUCLEOTIDE SEQUENCE [LARGE SCALE GENOMIC DNA]</scope>
    <source>
        <strain evidence="3">CECT 7297</strain>
    </source>
</reference>
<evidence type="ECO:0000259" key="1">
    <source>
        <dbReference type="Pfam" id="PF18765"/>
    </source>
</evidence>
<dbReference type="InterPro" id="IPR043519">
    <property type="entry name" value="NT_sf"/>
</dbReference>
<dbReference type="InterPro" id="IPR041633">
    <property type="entry name" value="Polbeta"/>
</dbReference>
<dbReference type="InterPro" id="IPR052930">
    <property type="entry name" value="TA_antitoxin_MntA"/>
</dbReference>
<dbReference type="EMBL" id="JBHSDI010000058">
    <property type="protein sequence ID" value="MFC4260544.1"/>
    <property type="molecule type" value="Genomic_DNA"/>
</dbReference>
<evidence type="ECO:0000313" key="2">
    <source>
        <dbReference type="EMBL" id="MFC4260544.1"/>
    </source>
</evidence>
<dbReference type="Gene3D" id="3.30.460.10">
    <property type="entry name" value="Beta Polymerase, domain 2"/>
    <property type="match status" value="1"/>
</dbReference>
<dbReference type="Proteomes" id="UP001595798">
    <property type="component" value="Unassembled WGS sequence"/>
</dbReference>
<dbReference type="PANTHER" id="PTHR43852:SF2">
    <property type="entry name" value="PROTEIN ADENYLYLTRANSFERASE MNTA"/>
    <property type="match status" value="1"/>
</dbReference>
<sequence>MKPTPQGNPPIPKLQAVLADFPQIRFAALFGSVARGTARPDSDIDVAVQADKALSADERIAITEAIALAFNRPVDLVDLRTTGQPLLDQIMSTGVQVTGSRHIWGDLIYRNIMENEDFVPYQKRILEGRRNAWMNNS</sequence>
<dbReference type="NCBIfam" id="NF047752">
    <property type="entry name" value="MntA_antitoxin"/>
    <property type="match status" value="1"/>
</dbReference>
<dbReference type="PANTHER" id="PTHR43852">
    <property type="entry name" value="NUCLEOTIDYLTRANSFERASE"/>
    <property type="match status" value="1"/>
</dbReference>
<dbReference type="SUPFAM" id="SSF81301">
    <property type="entry name" value="Nucleotidyltransferase"/>
    <property type="match status" value="1"/>
</dbReference>